<proteinExistence type="predicted"/>
<evidence type="ECO:0000256" key="1">
    <source>
        <dbReference type="SAM" id="MobiDB-lite"/>
    </source>
</evidence>
<accession>A0A3N0GYS7</accession>
<evidence type="ECO:0000313" key="3">
    <source>
        <dbReference type="Proteomes" id="UP000279994"/>
    </source>
</evidence>
<comment type="caution">
    <text evidence="2">The sequence shown here is derived from an EMBL/GenBank/DDBJ whole genome shotgun (WGS) entry which is preliminary data.</text>
</comment>
<protein>
    <submittedName>
        <fullName evidence="2">Uncharacterized protein</fullName>
    </submittedName>
</protein>
<gene>
    <name evidence="2" type="ORF">EFL26_00830</name>
</gene>
<feature type="region of interest" description="Disordered" evidence="1">
    <location>
        <begin position="276"/>
        <end position="307"/>
    </location>
</feature>
<reference evidence="2 3" key="1">
    <citation type="submission" date="2018-11" db="EMBL/GenBank/DDBJ databases">
        <authorList>
            <person name="Li F."/>
        </authorList>
    </citation>
    <scope>NUCLEOTIDE SEQUENCE [LARGE SCALE GENOMIC DNA]</scope>
    <source>
        <strain evidence="2 3">Gsoil 818</strain>
    </source>
</reference>
<dbReference type="AlphaFoldDB" id="A0A3N0GYS7"/>
<organism evidence="2 3">
    <name type="scientific">Nocardioides pocheonensis</name>
    <dbReference type="NCBI Taxonomy" id="661485"/>
    <lineage>
        <taxon>Bacteria</taxon>
        <taxon>Bacillati</taxon>
        <taxon>Actinomycetota</taxon>
        <taxon>Actinomycetes</taxon>
        <taxon>Propionibacteriales</taxon>
        <taxon>Nocardioidaceae</taxon>
        <taxon>Nocardioides</taxon>
    </lineage>
</organism>
<dbReference type="Proteomes" id="UP000279994">
    <property type="component" value="Unassembled WGS sequence"/>
</dbReference>
<keyword evidence="3" id="KW-1185">Reference proteome</keyword>
<name>A0A3N0GYS7_9ACTN</name>
<sequence>MAETTRTEVAAQTEEIRQATHALQQQVADINRELEERRRARADRRTSVIQDLRDGYSFDTVASALEQANEIKGLWHGAVTVPAGPSFGSPRVRIFWGEERLGGRFSTGNIFDDAPPAIVLSYEVPHDEQASGYKTASIRWRHGQTAGEALDELITDMQTAGHTSAAARVGSEVFSNLADALEQALSARAGEDDGWITGPLDEWIADGWAVTESGLESRDGGLRIPAAAFPDARFEAVSAATKEPPKKFDPDVPDDVDPDLWACAVERSRYKFKGSQSASIASQGLGPKAYTSKWNPRRDDWPLAEQS</sequence>
<dbReference type="EMBL" id="RJSF01000003">
    <property type="protein sequence ID" value="RNM17366.1"/>
    <property type="molecule type" value="Genomic_DNA"/>
</dbReference>
<evidence type="ECO:0000313" key="2">
    <source>
        <dbReference type="EMBL" id="RNM17366.1"/>
    </source>
</evidence>